<feature type="chain" id="PRO_5012424833" description="Tetraacyldisaccharide 4'-kinase" evidence="14">
    <location>
        <begin position="31"/>
        <end position="330"/>
    </location>
</feature>
<dbReference type="UniPathway" id="UPA00359">
    <property type="reaction ID" value="UER00482"/>
</dbReference>
<dbReference type="InterPro" id="IPR003758">
    <property type="entry name" value="LpxK"/>
</dbReference>
<evidence type="ECO:0000256" key="8">
    <source>
        <dbReference type="ARBA" id="ARBA00022741"/>
    </source>
</evidence>
<name>A0A270BTS7_9PROT</name>
<dbReference type="GO" id="GO:0005524">
    <property type="term" value="F:ATP binding"/>
    <property type="evidence" value="ECO:0007669"/>
    <property type="project" value="UniProtKB-UniRule"/>
</dbReference>
<keyword evidence="6 13" id="KW-0441">Lipid A biosynthesis</keyword>
<evidence type="ECO:0000256" key="4">
    <source>
        <dbReference type="ARBA" id="ARBA00016436"/>
    </source>
</evidence>
<evidence type="ECO:0000256" key="13">
    <source>
        <dbReference type="HAMAP-Rule" id="MF_00409"/>
    </source>
</evidence>
<feature type="signal peptide" evidence="14">
    <location>
        <begin position="1"/>
        <end position="30"/>
    </location>
</feature>
<dbReference type="STRING" id="1231343.Absy_014_048"/>
<dbReference type="GO" id="GO:0009245">
    <property type="term" value="P:lipid A biosynthetic process"/>
    <property type="evidence" value="ECO:0007669"/>
    <property type="project" value="UniProtKB-UniRule"/>
</dbReference>
<dbReference type="GO" id="GO:0005886">
    <property type="term" value="C:plasma membrane"/>
    <property type="evidence" value="ECO:0007669"/>
    <property type="project" value="TreeGrafter"/>
</dbReference>
<evidence type="ECO:0000313" key="16">
    <source>
        <dbReference type="Proteomes" id="UP000216033"/>
    </source>
</evidence>
<evidence type="ECO:0000256" key="3">
    <source>
        <dbReference type="ARBA" id="ARBA00012071"/>
    </source>
</evidence>
<keyword evidence="11 13" id="KW-0443">Lipid metabolism</keyword>
<reference evidence="15 16" key="1">
    <citation type="submission" date="2017-04" db="EMBL/GenBank/DDBJ databases">
        <title>Kefir bacterial isolates.</title>
        <authorList>
            <person name="Kim Y."/>
            <person name="Blasche S."/>
            <person name="Patil K.R."/>
        </authorList>
    </citation>
    <scope>NUCLEOTIDE SEQUENCE [LARGE SCALE GENOMIC DNA]</scope>
    <source>
        <strain evidence="15 16">KR-2</strain>
    </source>
</reference>
<evidence type="ECO:0000256" key="1">
    <source>
        <dbReference type="ARBA" id="ARBA00002274"/>
    </source>
</evidence>
<dbReference type="EMBL" id="NDFP01000002">
    <property type="protein sequence ID" value="PAL28389.1"/>
    <property type="molecule type" value="Genomic_DNA"/>
</dbReference>
<comment type="similarity">
    <text evidence="13">Belongs to the LpxK family.</text>
</comment>
<feature type="binding site" evidence="13">
    <location>
        <begin position="55"/>
        <end position="62"/>
    </location>
    <ligand>
        <name>ATP</name>
        <dbReference type="ChEBI" id="CHEBI:30616"/>
    </ligand>
</feature>
<comment type="caution">
    <text evidence="15">The sequence shown here is derived from an EMBL/GenBank/DDBJ whole genome shotgun (WGS) entry which is preliminary data.</text>
</comment>
<evidence type="ECO:0000256" key="14">
    <source>
        <dbReference type="SAM" id="SignalP"/>
    </source>
</evidence>
<evidence type="ECO:0000256" key="12">
    <source>
        <dbReference type="ARBA" id="ARBA00029757"/>
    </source>
</evidence>
<dbReference type="PANTHER" id="PTHR42724:SF1">
    <property type="entry name" value="TETRAACYLDISACCHARIDE 4'-KINASE, MITOCHONDRIAL-RELATED"/>
    <property type="match status" value="1"/>
</dbReference>
<evidence type="ECO:0000313" key="15">
    <source>
        <dbReference type="EMBL" id="PAL28389.1"/>
    </source>
</evidence>
<dbReference type="OrthoDB" id="9766423at2"/>
<proteinExistence type="inferred from homology"/>
<evidence type="ECO:0000256" key="2">
    <source>
        <dbReference type="ARBA" id="ARBA00004870"/>
    </source>
</evidence>
<comment type="catalytic activity">
    <reaction evidence="13">
        <text>a lipid A disaccharide + ATP = a lipid IVA + ADP + H(+)</text>
        <dbReference type="Rhea" id="RHEA:67840"/>
        <dbReference type="ChEBI" id="CHEBI:15378"/>
        <dbReference type="ChEBI" id="CHEBI:30616"/>
        <dbReference type="ChEBI" id="CHEBI:176343"/>
        <dbReference type="ChEBI" id="CHEBI:176425"/>
        <dbReference type="ChEBI" id="CHEBI:456216"/>
        <dbReference type="EC" id="2.7.1.130"/>
    </reaction>
</comment>
<dbReference type="Pfam" id="PF02606">
    <property type="entry name" value="LpxK"/>
    <property type="match status" value="1"/>
</dbReference>
<evidence type="ECO:0000256" key="10">
    <source>
        <dbReference type="ARBA" id="ARBA00022840"/>
    </source>
</evidence>
<sequence length="330" mass="35459">MVKISPPAFWYNPKARLWAALLKPFAWAVAAIARVRAQQSGWRAPVPVLCCGNISVGGTGKTTVVIDLVNRLVARGRVPHVLTRGYGGRVPDGTQVMPLSHSAADVGDEPLLLAQYCPVWVGADRAVTARRAVDAGADCLIMDDGLQNPSLDKTFSVVVVDGVVGFGNAQVLPAGPLREKVEDALPRAHALLIIGADAANIAQQGADFGLPVFSADLKQVGIPDSLRHTACVAFAGIGRPEKFFGGLRAAGLKIEETFSFPDHYAYKEHDIKHLQEQAQRLKAQLVTTPKDAMRLPESFRQSVIEVGVQLVWQDSAAPEHLLDMFLAQPA</sequence>
<dbReference type="AlphaFoldDB" id="A0A270BTS7"/>
<keyword evidence="8 13" id="KW-0547">Nucleotide-binding</keyword>
<evidence type="ECO:0000256" key="7">
    <source>
        <dbReference type="ARBA" id="ARBA00022679"/>
    </source>
</evidence>
<dbReference type="Proteomes" id="UP000216033">
    <property type="component" value="Unassembled WGS sequence"/>
</dbReference>
<dbReference type="SUPFAM" id="SSF52540">
    <property type="entry name" value="P-loop containing nucleoside triphosphate hydrolases"/>
    <property type="match status" value="1"/>
</dbReference>
<comment type="function">
    <text evidence="1 13">Transfers the gamma-phosphate of ATP to the 4'-position of a tetraacyldisaccharide 1-phosphate intermediate (termed DS-1-P) to form tetraacyldisaccharide 1,4'-bis-phosphate (lipid IVA).</text>
</comment>
<evidence type="ECO:0000256" key="11">
    <source>
        <dbReference type="ARBA" id="ARBA00023098"/>
    </source>
</evidence>
<keyword evidence="16" id="KW-1185">Reference proteome</keyword>
<dbReference type="PANTHER" id="PTHR42724">
    <property type="entry name" value="TETRAACYLDISACCHARIDE 4'-KINASE"/>
    <property type="match status" value="1"/>
</dbReference>
<evidence type="ECO:0000256" key="5">
    <source>
        <dbReference type="ARBA" id="ARBA00022516"/>
    </source>
</evidence>
<keyword evidence="10 13" id="KW-0067">ATP-binding</keyword>
<comment type="pathway">
    <text evidence="2 13">Glycolipid biosynthesis; lipid IV(A) biosynthesis; lipid IV(A) from (3R)-3-hydroxytetradecanoyl-[acyl-carrier-protein] and UDP-N-acetyl-alpha-D-glucosamine: step 6/6.</text>
</comment>
<dbReference type="HAMAP" id="MF_00409">
    <property type="entry name" value="LpxK"/>
    <property type="match status" value="1"/>
</dbReference>
<keyword evidence="5 13" id="KW-0444">Lipid biosynthesis</keyword>
<keyword evidence="9 13" id="KW-0418">Kinase</keyword>
<gene>
    <name evidence="13" type="primary">lpxK</name>
    <name evidence="15" type="ORF">B9K05_03695</name>
</gene>
<evidence type="ECO:0000256" key="9">
    <source>
        <dbReference type="ARBA" id="ARBA00022777"/>
    </source>
</evidence>
<dbReference type="InterPro" id="IPR027417">
    <property type="entry name" value="P-loop_NTPase"/>
</dbReference>
<dbReference type="NCBIfam" id="TIGR00682">
    <property type="entry name" value="lpxK"/>
    <property type="match status" value="1"/>
</dbReference>
<dbReference type="GO" id="GO:0009244">
    <property type="term" value="P:lipopolysaccharide core region biosynthetic process"/>
    <property type="evidence" value="ECO:0007669"/>
    <property type="project" value="TreeGrafter"/>
</dbReference>
<keyword evidence="7 13" id="KW-0808">Transferase</keyword>
<dbReference type="EC" id="2.7.1.130" evidence="3 13"/>
<protein>
    <recommendedName>
        <fullName evidence="4 13">Tetraacyldisaccharide 4'-kinase</fullName>
        <ecNumber evidence="3 13">2.7.1.130</ecNumber>
    </recommendedName>
    <alternativeName>
        <fullName evidence="12 13">Lipid A 4'-kinase</fullName>
    </alternativeName>
</protein>
<dbReference type="GO" id="GO:0009029">
    <property type="term" value="F:lipid-A 4'-kinase activity"/>
    <property type="evidence" value="ECO:0007669"/>
    <property type="project" value="UniProtKB-UniRule"/>
</dbReference>
<organism evidence="15 16">
    <name type="scientific">Acetobacter syzygii</name>
    <dbReference type="NCBI Taxonomy" id="146476"/>
    <lineage>
        <taxon>Bacteria</taxon>
        <taxon>Pseudomonadati</taxon>
        <taxon>Pseudomonadota</taxon>
        <taxon>Alphaproteobacteria</taxon>
        <taxon>Acetobacterales</taxon>
        <taxon>Acetobacteraceae</taxon>
        <taxon>Acetobacter</taxon>
    </lineage>
</organism>
<accession>A0A270BTS7</accession>
<keyword evidence="14" id="KW-0732">Signal</keyword>
<evidence type="ECO:0000256" key="6">
    <source>
        <dbReference type="ARBA" id="ARBA00022556"/>
    </source>
</evidence>